<dbReference type="GO" id="GO:1990228">
    <property type="term" value="C:sulfurtransferase complex"/>
    <property type="evidence" value="ECO:0007669"/>
    <property type="project" value="TreeGrafter"/>
</dbReference>
<evidence type="ECO:0000256" key="1">
    <source>
        <dbReference type="ARBA" id="ARBA00004496"/>
    </source>
</evidence>
<keyword evidence="4 5" id="KW-0808">Transferase</keyword>
<dbReference type="RefSeq" id="WP_094787408.1">
    <property type="nucleotide sequence ID" value="NZ_NDXW01000001.1"/>
</dbReference>
<proteinExistence type="inferred from homology"/>
<evidence type="ECO:0000313" key="5">
    <source>
        <dbReference type="EMBL" id="RDH44211.1"/>
    </source>
</evidence>
<accession>A0A4V1INM1</accession>
<dbReference type="GO" id="GO:0016783">
    <property type="term" value="F:sulfurtransferase activity"/>
    <property type="evidence" value="ECO:0007669"/>
    <property type="project" value="InterPro"/>
</dbReference>
<dbReference type="EMBL" id="NDXW01000001">
    <property type="protein sequence ID" value="RDH44211.1"/>
    <property type="molecule type" value="Genomic_DNA"/>
</dbReference>
<dbReference type="InterPro" id="IPR017463">
    <property type="entry name" value="Sulphur_relay_TusD/DsrE"/>
</dbReference>
<gene>
    <name evidence="5" type="ORF">B9G39_12550</name>
</gene>
<evidence type="ECO:0000256" key="2">
    <source>
        <dbReference type="ARBA" id="ARBA00007067"/>
    </source>
</evidence>
<dbReference type="GO" id="GO:0002143">
    <property type="term" value="P:tRNA wobble position uridine thiolation"/>
    <property type="evidence" value="ECO:0007669"/>
    <property type="project" value="TreeGrafter"/>
</dbReference>
<name>A0A4V1INM1_9GAMM</name>
<protein>
    <submittedName>
        <fullName evidence="5">Sulfurtransferase complex subunit TusD</fullName>
    </submittedName>
</protein>
<evidence type="ECO:0000256" key="3">
    <source>
        <dbReference type="ARBA" id="ARBA00022490"/>
    </source>
</evidence>
<dbReference type="InterPro" id="IPR027396">
    <property type="entry name" value="DsrEFH-like"/>
</dbReference>
<comment type="similarity">
    <text evidence="2">Belongs to the DsrE/TusD family.</text>
</comment>
<organism evidence="5 6">
    <name type="scientific">Zooshikella ganghwensis</name>
    <dbReference type="NCBI Taxonomy" id="202772"/>
    <lineage>
        <taxon>Bacteria</taxon>
        <taxon>Pseudomonadati</taxon>
        <taxon>Pseudomonadota</taxon>
        <taxon>Gammaproteobacteria</taxon>
        <taxon>Oceanospirillales</taxon>
        <taxon>Zooshikellaceae</taxon>
        <taxon>Zooshikella</taxon>
    </lineage>
</organism>
<dbReference type="SUPFAM" id="SSF75169">
    <property type="entry name" value="DsrEFH-like"/>
    <property type="match status" value="1"/>
</dbReference>
<dbReference type="NCBIfam" id="TIGR03012">
    <property type="entry name" value="sulf_tusD_dsrE"/>
    <property type="match status" value="1"/>
</dbReference>
<reference evidence="5 6" key="1">
    <citation type="submission" date="2017-04" db="EMBL/GenBank/DDBJ databases">
        <title>Draft genome sequence of Zooshikella ganghwensis VG4 isolated from Red Sea sediments.</title>
        <authorList>
            <person name="Rehman Z."/>
            <person name="Alam I."/>
            <person name="Kamau A."/>
            <person name="Bajic V."/>
            <person name="Leiknes T."/>
        </authorList>
    </citation>
    <scope>NUCLEOTIDE SEQUENCE [LARGE SCALE GENOMIC DNA]</scope>
    <source>
        <strain evidence="5 6">VG4</strain>
    </source>
</reference>
<dbReference type="GO" id="GO:0097163">
    <property type="term" value="F:sulfur carrier activity"/>
    <property type="evidence" value="ECO:0007669"/>
    <property type="project" value="TreeGrafter"/>
</dbReference>
<keyword evidence="3" id="KW-0963">Cytoplasm</keyword>
<dbReference type="FunFam" id="3.40.1260.10:FF:000001">
    <property type="entry name" value="Sulfurtransferase TusD"/>
    <property type="match status" value="1"/>
</dbReference>
<dbReference type="AlphaFoldDB" id="A0A4V1INM1"/>
<comment type="subcellular location">
    <subcellularLocation>
        <location evidence="1">Cytoplasm</location>
    </subcellularLocation>
</comment>
<dbReference type="Pfam" id="PF02635">
    <property type="entry name" value="DsrE"/>
    <property type="match status" value="1"/>
</dbReference>
<dbReference type="Proteomes" id="UP000257039">
    <property type="component" value="Unassembled WGS sequence"/>
</dbReference>
<dbReference type="PANTHER" id="PTHR34874">
    <property type="entry name" value="PROTEIN YCHN"/>
    <property type="match status" value="1"/>
</dbReference>
<dbReference type="InterPro" id="IPR003787">
    <property type="entry name" value="Sulphur_relay_DsrE/F-like"/>
</dbReference>
<dbReference type="Gene3D" id="3.40.1260.10">
    <property type="entry name" value="DsrEFH-like"/>
    <property type="match status" value="1"/>
</dbReference>
<sequence length="130" mass="14631">MIFSLTILGAPNHSAAPSTGLRFAKALLADGHQIYRIFFYGEGVYTASRIMAPPQDEYHLSKSWQDLITEYQLDTVVCIAAALRRGIIDEQEQQRYQLDTNNMMSHAELSGLGQWVDACLQSDRMITFGE</sequence>
<dbReference type="NCBIfam" id="NF001237">
    <property type="entry name" value="PRK00207.1"/>
    <property type="match status" value="1"/>
</dbReference>
<keyword evidence="6" id="KW-1185">Reference proteome</keyword>
<evidence type="ECO:0000313" key="6">
    <source>
        <dbReference type="Proteomes" id="UP000257039"/>
    </source>
</evidence>
<dbReference type="PANTHER" id="PTHR34874:SF3">
    <property type="entry name" value="SULFURTRANSFERASE TUSD"/>
    <property type="match status" value="1"/>
</dbReference>
<evidence type="ECO:0000256" key="4">
    <source>
        <dbReference type="ARBA" id="ARBA00022679"/>
    </source>
</evidence>
<comment type="caution">
    <text evidence="5">The sequence shown here is derived from an EMBL/GenBank/DDBJ whole genome shotgun (WGS) entry which is preliminary data.</text>
</comment>